<sequence length="71" mass="7891">MYRGTLTRMDIAGSLLLAIALMLIIEGMFPFVFPSAWSDTFRKIAERPPHQIRIGGLIVMALGLLLLFIAT</sequence>
<reference evidence="2 3" key="1">
    <citation type="submission" date="2016-11" db="EMBL/GenBank/DDBJ databases">
        <authorList>
            <person name="Jaros S."/>
            <person name="Januszkiewicz K."/>
            <person name="Wedrychowicz H."/>
        </authorList>
    </citation>
    <scope>NUCLEOTIDE SEQUENCE [LARGE SCALE GENOMIC DNA]</scope>
    <source>
        <strain evidence="2 3">GAS95</strain>
    </source>
</reference>
<keyword evidence="1" id="KW-0472">Membrane</keyword>
<dbReference type="EMBL" id="FSRU01000002">
    <property type="protein sequence ID" value="SIO60237.1"/>
    <property type="molecule type" value="Genomic_DNA"/>
</dbReference>
<accession>A0A1N6KV31</accession>
<feature type="transmembrane region" description="Helical" evidence="1">
    <location>
        <begin position="52"/>
        <end position="70"/>
    </location>
</feature>
<evidence type="ECO:0000256" key="1">
    <source>
        <dbReference type="SAM" id="Phobius"/>
    </source>
</evidence>
<keyword evidence="1" id="KW-0812">Transmembrane</keyword>
<dbReference type="Pfam" id="PF09838">
    <property type="entry name" value="DUF2065"/>
    <property type="match status" value="1"/>
</dbReference>
<keyword evidence="1" id="KW-1133">Transmembrane helix</keyword>
<evidence type="ECO:0000313" key="3">
    <source>
        <dbReference type="Proteomes" id="UP000185151"/>
    </source>
</evidence>
<dbReference type="Proteomes" id="UP000185151">
    <property type="component" value="Unassembled WGS sequence"/>
</dbReference>
<dbReference type="InterPro" id="IPR019201">
    <property type="entry name" value="DUF2065"/>
</dbReference>
<proteinExistence type="predicted"/>
<feature type="transmembrane region" description="Helical" evidence="1">
    <location>
        <begin position="12"/>
        <end position="32"/>
    </location>
</feature>
<keyword evidence="3" id="KW-1185">Reference proteome</keyword>
<evidence type="ECO:0000313" key="2">
    <source>
        <dbReference type="EMBL" id="SIO60237.1"/>
    </source>
</evidence>
<evidence type="ECO:0008006" key="4">
    <source>
        <dbReference type="Google" id="ProtNLM"/>
    </source>
</evidence>
<organism evidence="2 3">
    <name type="scientific">Paraburkholderia phenazinium</name>
    <dbReference type="NCBI Taxonomy" id="60549"/>
    <lineage>
        <taxon>Bacteria</taxon>
        <taxon>Pseudomonadati</taxon>
        <taxon>Pseudomonadota</taxon>
        <taxon>Betaproteobacteria</taxon>
        <taxon>Burkholderiales</taxon>
        <taxon>Burkholderiaceae</taxon>
        <taxon>Paraburkholderia</taxon>
    </lineage>
</organism>
<dbReference type="AlphaFoldDB" id="A0A1N6KV31"/>
<protein>
    <recommendedName>
        <fullName evidence="4">DUF2065 domain-containing protein</fullName>
    </recommendedName>
</protein>
<name>A0A1N6KV31_9BURK</name>
<gene>
    <name evidence="2" type="ORF">SAMN05444165_4793</name>
</gene>